<keyword evidence="2 5" id="KW-0863">Zinc-finger</keyword>
<feature type="domain" description="THAP-type" evidence="6">
    <location>
        <begin position="1"/>
        <end position="84"/>
    </location>
</feature>
<dbReference type="PANTHER" id="PTHR46927:SF3">
    <property type="entry name" value="THAP-TYPE DOMAIN-CONTAINING PROTEIN"/>
    <property type="match status" value="1"/>
</dbReference>
<evidence type="ECO:0000256" key="1">
    <source>
        <dbReference type="ARBA" id="ARBA00022723"/>
    </source>
</evidence>
<evidence type="ECO:0000256" key="5">
    <source>
        <dbReference type="PROSITE-ProRule" id="PRU00309"/>
    </source>
</evidence>
<keyword evidence="1" id="KW-0479">Metal-binding</keyword>
<dbReference type="AlphaFoldDB" id="A0AAV1K8R1"/>
<keyword evidence="3" id="KW-0862">Zinc</keyword>
<dbReference type="EMBL" id="CAVLGL010000001">
    <property type="protein sequence ID" value="CAK1578457.1"/>
    <property type="molecule type" value="Genomic_DNA"/>
</dbReference>
<sequence>MPFGAVLEYRNNSKNINVLNGGVSYHRFPKDGSIKESWVKATGRQNWLPFKSSSICSEHFTESDFLISKRGYHYLKTSSVPTKKILSYIEPTNKARILNDNNINEEKVKSKYLKDIGCKVIEDIAKNFEPVAENFVETKVVLPNKTSDRNQQNGNYMFSQIPDSKMLNEQDCVAPETHPIVKTVGVNEGVGSSTFSTPRKQKLRCMLRWSEEKVKKQNLNIK</sequence>
<evidence type="ECO:0000256" key="2">
    <source>
        <dbReference type="ARBA" id="ARBA00022771"/>
    </source>
</evidence>
<organism evidence="7 8">
    <name type="scientific">Parnassius mnemosyne</name>
    <name type="common">clouded apollo</name>
    <dbReference type="NCBI Taxonomy" id="213953"/>
    <lineage>
        <taxon>Eukaryota</taxon>
        <taxon>Metazoa</taxon>
        <taxon>Ecdysozoa</taxon>
        <taxon>Arthropoda</taxon>
        <taxon>Hexapoda</taxon>
        <taxon>Insecta</taxon>
        <taxon>Pterygota</taxon>
        <taxon>Neoptera</taxon>
        <taxon>Endopterygota</taxon>
        <taxon>Lepidoptera</taxon>
        <taxon>Glossata</taxon>
        <taxon>Ditrysia</taxon>
        <taxon>Papilionoidea</taxon>
        <taxon>Papilionidae</taxon>
        <taxon>Parnassiinae</taxon>
        <taxon>Parnassini</taxon>
        <taxon>Parnassius</taxon>
        <taxon>Driopa</taxon>
    </lineage>
</organism>
<dbReference type="SMART" id="SM00692">
    <property type="entry name" value="DM3"/>
    <property type="match status" value="1"/>
</dbReference>
<dbReference type="Gene3D" id="6.20.210.20">
    <property type="entry name" value="THAP domain"/>
    <property type="match status" value="1"/>
</dbReference>
<comment type="caution">
    <text evidence="7">The sequence shown here is derived from an EMBL/GenBank/DDBJ whole genome shotgun (WGS) entry which is preliminary data.</text>
</comment>
<dbReference type="InterPro" id="IPR052224">
    <property type="entry name" value="THAP_domain_protein"/>
</dbReference>
<gene>
    <name evidence="7" type="ORF">PARMNEM_LOCUS535</name>
</gene>
<dbReference type="InterPro" id="IPR006612">
    <property type="entry name" value="THAP_Znf"/>
</dbReference>
<dbReference type="PANTHER" id="PTHR46927">
    <property type="entry name" value="AGAP005574-PA"/>
    <property type="match status" value="1"/>
</dbReference>
<dbReference type="Pfam" id="PF05485">
    <property type="entry name" value="THAP"/>
    <property type="match status" value="1"/>
</dbReference>
<keyword evidence="8" id="KW-1185">Reference proteome</keyword>
<protein>
    <recommendedName>
        <fullName evidence="6">THAP-type domain-containing protein</fullName>
    </recommendedName>
</protein>
<dbReference type="SUPFAM" id="SSF57716">
    <property type="entry name" value="Glucocorticoid receptor-like (DNA-binding domain)"/>
    <property type="match status" value="1"/>
</dbReference>
<dbReference type="GO" id="GO:0008270">
    <property type="term" value="F:zinc ion binding"/>
    <property type="evidence" value="ECO:0007669"/>
    <property type="project" value="UniProtKB-KW"/>
</dbReference>
<proteinExistence type="predicted"/>
<evidence type="ECO:0000256" key="3">
    <source>
        <dbReference type="ARBA" id="ARBA00022833"/>
    </source>
</evidence>
<evidence type="ECO:0000259" key="6">
    <source>
        <dbReference type="PROSITE" id="PS50950"/>
    </source>
</evidence>
<evidence type="ECO:0000313" key="7">
    <source>
        <dbReference type="EMBL" id="CAK1578457.1"/>
    </source>
</evidence>
<dbReference type="SMART" id="SM00980">
    <property type="entry name" value="THAP"/>
    <property type="match status" value="1"/>
</dbReference>
<keyword evidence="4 5" id="KW-0238">DNA-binding</keyword>
<dbReference type="Proteomes" id="UP001314205">
    <property type="component" value="Unassembled WGS sequence"/>
</dbReference>
<reference evidence="7 8" key="1">
    <citation type="submission" date="2023-11" db="EMBL/GenBank/DDBJ databases">
        <authorList>
            <person name="Hedman E."/>
            <person name="Englund M."/>
            <person name="Stromberg M."/>
            <person name="Nyberg Akerstrom W."/>
            <person name="Nylinder S."/>
            <person name="Jareborg N."/>
            <person name="Kallberg Y."/>
            <person name="Kronander E."/>
        </authorList>
    </citation>
    <scope>NUCLEOTIDE SEQUENCE [LARGE SCALE GENOMIC DNA]</scope>
</reference>
<evidence type="ECO:0000313" key="8">
    <source>
        <dbReference type="Proteomes" id="UP001314205"/>
    </source>
</evidence>
<dbReference type="GO" id="GO:0003677">
    <property type="term" value="F:DNA binding"/>
    <property type="evidence" value="ECO:0007669"/>
    <property type="project" value="UniProtKB-UniRule"/>
</dbReference>
<dbReference type="InterPro" id="IPR038441">
    <property type="entry name" value="THAP_Znf_sf"/>
</dbReference>
<dbReference type="PROSITE" id="PS50950">
    <property type="entry name" value="ZF_THAP"/>
    <property type="match status" value="1"/>
</dbReference>
<name>A0AAV1K8R1_9NEOP</name>
<evidence type="ECO:0000256" key="4">
    <source>
        <dbReference type="ARBA" id="ARBA00023125"/>
    </source>
</evidence>
<accession>A0AAV1K8R1</accession>